<organism evidence="1 2">
    <name type="scientific">Lactobacillus phage LP65</name>
    <dbReference type="NCBI Taxonomy" id="2892344"/>
    <lineage>
        <taxon>Viruses</taxon>
        <taxon>Duplodnaviria</taxon>
        <taxon>Heunggongvirae</taxon>
        <taxon>Uroviricota</taxon>
        <taxon>Caudoviricetes</taxon>
        <taxon>Herelleviridae</taxon>
        <taxon>Salchichonvirus</taxon>
        <taxon>Salchichonvirus LP65</taxon>
    </lineage>
</organism>
<keyword evidence="2" id="KW-1185">Reference proteome</keyword>
<evidence type="ECO:0000313" key="1">
    <source>
        <dbReference type="EMBL" id="AAV35936.1"/>
    </source>
</evidence>
<proteinExistence type="predicted"/>
<sequence length="47" mass="5328">MDNKINRVSNTINVTGKQLVDMARDMFKTASPSIVQIQYGYEYATTN</sequence>
<evidence type="ECO:0000313" key="2">
    <source>
        <dbReference type="Proteomes" id="UP000002117"/>
    </source>
</evidence>
<dbReference type="RefSeq" id="YP_164751.1">
    <property type="nucleotide sequence ID" value="NC_006565.1"/>
</dbReference>
<protein>
    <submittedName>
        <fullName evidence="1">Orf116</fullName>
    </submittedName>
</protein>
<dbReference type="Proteomes" id="UP000002117">
    <property type="component" value="Segment"/>
</dbReference>
<gene>
    <name evidence="1" type="ORF">orf116</name>
</gene>
<accession>Q5ULJ8</accession>
<dbReference type="EMBL" id="AY682195">
    <property type="protein sequence ID" value="AAV35936.1"/>
    <property type="molecule type" value="Genomic_DNA"/>
</dbReference>
<reference evidence="1 2" key="1">
    <citation type="journal article" date="2004" name="J. Bacteriol.">
        <title>Lactobacillus plantarum bacteriophage LP65: a new member of the SPO1-like genus of the family Myoviridae.</title>
        <authorList>
            <person name="Chibani-Chennoufi S."/>
            <person name="Dillmann M.L."/>
            <person name="Marvin-Guy L."/>
            <person name="Rami-Shojaei S."/>
            <person name="Brussow H."/>
        </authorList>
    </citation>
    <scope>NUCLEOTIDE SEQUENCE</scope>
</reference>
<name>Q5ULJ8_9CAUD</name>
<dbReference type="KEGG" id="vg:3197427"/>